<evidence type="ECO:0000313" key="3">
    <source>
        <dbReference type="Proteomes" id="UP000252266"/>
    </source>
</evidence>
<gene>
    <name evidence="2" type="ORF">TH44_01365</name>
</gene>
<dbReference type="Gene3D" id="1.10.260.40">
    <property type="entry name" value="lambda repressor-like DNA-binding domains"/>
    <property type="match status" value="1"/>
</dbReference>
<organism evidence="2 3">
    <name type="scientific">Thalassospira xiamenensis</name>
    <dbReference type="NCBI Taxonomy" id="220697"/>
    <lineage>
        <taxon>Bacteria</taxon>
        <taxon>Pseudomonadati</taxon>
        <taxon>Pseudomonadota</taxon>
        <taxon>Alphaproteobacteria</taxon>
        <taxon>Rhodospirillales</taxon>
        <taxon>Thalassospiraceae</taxon>
        <taxon>Thalassospira</taxon>
    </lineage>
</organism>
<dbReference type="SUPFAM" id="SSF47413">
    <property type="entry name" value="lambda repressor-like DNA-binding domains"/>
    <property type="match status" value="1"/>
</dbReference>
<feature type="domain" description="HTH cro/C1-type" evidence="1">
    <location>
        <begin position="35"/>
        <end position="80"/>
    </location>
</feature>
<dbReference type="InterPro" id="IPR010982">
    <property type="entry name" value="Lambda_DNA-bd_dom_sf"/>
</dbReference>
<accession>A0A367XHN5</accession>
<name>A0A367XHN5_9PROT</name>
<dbReference type="RefSeq" id="WP_062960708.1">
    <property type="nucleotide sequence ID" value="NZ_JALLPZ010000002.1"/>
</dbReference>
<proteinExistence type="predicted"/>
<evidence type="ECO:0000259" key="1">
    <source>
        <dbReference type="Pfam" id="PF13443"/>
    </source>
</evidence>
<dbReference type="InterPro" id="IPR001387">
    <property type="entry name" value="Cro/C1-type_HTH"/>
</dbReference>
<dbReference type="EMBL" id="JPWJ01000001">
    <property type="protein sequence ID" value="RCK52899.1"/>
    <property type="molecule type" value="Genomic_DNA"/>
</dbReference>
<evidence type="ECO:0000313" key="2">
    <source>
        <dbReference type="EMBL" id="RCK52899.1"/>
    </source>
</evidence>
<dbReference type="Proteomes" id="UP000252266">
    <property type="component" value="Unassembled WGS sequence"/>
</dbReference>
<reference evidence="2 3" key="1">
    <citation type="submission" date="2014-07" db="EMBL/GenBank/DDBJ databases">
        <title>Draft genome sequence of Thalassospira xiamenensis IB13.</title>
        <authorList>
            <person name="Lai Q."/>
            <person name="Shao Z."/>
        </authorList>
    </citation>
    <scope>NUCLEOTIDE SEQUENCE [LARGE SCALE GENOMIC DNA]</scope>
    <source>
        <strain evidence="2 3">IB13</strain>
    </source>
</reference>
<comment type="caution">
    <text evidence="2">The sequence shown here is derived from an EMBL/GenBank/DDBJ whole genome shotgun (WGS) entry which is preliminary data.</text>
</comment>
<dbReference type="Pfam" id="PF13443">
    <property type="entry name" value="HTH_26"/>
    <property type="match status" value="1"/>
</dbReference>
<protein>
    <submittedName>
        <fullName evidence="2">Fis family transcriptional regulator</fullName>
    </submittedName>
</protein>
<dbReference type="AlphaFoldDB" id="A0A367XHN5"/>
<dbReference type="GO" id="GO:0003677">
    <property type="term" value="F:DNA binding"/>
    <property type="evidence" value="ECO:0007669"/>
    <property type="project" value="InterPro"/>
</dbReference>
<sequence length="92" mass="10575">MTNHTGSSFDDFLEEEGIREEVETVAIKRVLAWQLRQEMEKQNLSKAAMARLMKTSRTQLERLLDDTNDKVQLDTIQRGAKAVGRTLKLELV</sequence>